<reference evidence="13" key="1">
    <citation type="journal article" date="2019" name="Int. J. Syst. Evol. Microbiol.">
        <title>The Global Catalogue of Microorganisms (GCM) 10K type strain sequencing project: providing services to taxonomists for standard genome sequencing and annotation.</title>
        <authorList>
            <consortium name="The Broad Institute Genomics Platform"/>
            <consortium name="The Broad Institute Genome Sequencing Center for Infectious Disease"/>
            <person name="Wu L."/>
            <person name="Ma J."/>
        </authorList>
    </citation>
    <scope>NUCLEOTIDE SEQUENCE [LARGE SCALE GENOMIC DNA]</scope>
    <source>
        <strain evidence="13">CCUG 60525</strain>
    </source>
</reference>
<dbReference type="Gene3D" id="3.30.450.20">
    <property type="entry name" value="PAS domain"/>
    <property type="match status" value="2"/>
</dbReference>
<dbReference type="InterPro" id="IPR035919">
    <property type="entry name" value="EAL_sf"/>
</dbReference>
<dbReference type="Pfam" id="PF03924">
    <property type="entry name" value="CHASE"/>
    <property type="match status" value="1"/>
</dbReference>
<evidence type="ECO:0000259" key="10">
    <source>
        <dbReference type="PROSITE" id="PS50883"/>
    </source>
</evidence>
<keyword evidence="2 6" id="KW-0812">Transmembrane</keyword>
<dbReference type="InterPro" id="IPR000700">
    <property type="entry name" value="PAS-assoc_C"/>
</dbReference>
<dbReference type="CDD" id="cd00130">
    <property type="entry name" value="PAS"/>
    <property type="match status" value="2"/>
</dbReference>
<organism evidence="12 13">
    <name type="scientific">Oceanisphaera ostreae</name>
    <dbReference type="NCBI Taxonomy" id="914151"/>
    <lineage>
        <taxon>Bacteria</taxon>
        <taxon>Pseudomonadati</taxon>
        <taxon>Pseudomonadota</taxon>
        <taxon>Gammaproteobacteria</taxon>
        <taxon>Aeromonadales</taxon>
        <taxon>Aeromonadaceae</taxon>
        <taxon>Oceanisphaera</taxon>
    </lineage>
</organism>
<feature type="domain" description="PAS" evidence="7">
    <location>
        <begin position="497"/>
        <end position="567"/>
    </location>
</feature>
<evidence type="ECO:0000313" key="13">
    <source>
        <dbReference type="Proteomes" id="UP001597048"/>
    </source>
</evidence>
<dbReference type="InterPro" id="IPR013656">
    <property type="entry name" value="PAS_4"/>
</dbReference>
<dbReference type="SMART" id="SM00052">
    <property type="entry name" value="EAL"/>
    <property type="match status" value="1"/>
</dbReference>
<feature type="domain" description="PAC" evidence="8">
    <location>
        <begin position="442"/>
        <end position="493"/>
    </location>
</feature>
<dbReference type="SUPFAM" id="SSF55785">
    <property type="entry name" value="PYP-like sensor domain (PAS domain)"/>
    <property type="match status" value="2"/>
</dbReference>
<comment type="caution">
    <text evidence="12">The sequence shown here is derived from an EMBL/GenBank/DDBJ whole genome shotgun (WGS) entry which is preliminary data.</text>
</comment>
<feature type="domain" description="PAC" evidence="8">
    <location>
        <begin position="569"/>
        <end position="623"/>
    </location>
</feature>
<dbReference type="SUPFAM" id="SSF55073">
    <property type="entry name" value="Nucleotide cyclase"/>
    <property type="match status" value="1"/>
</dbReference>
<dbReference type="PANTHER" id="PTHR44757">
    <property type="entry name" value="DIGUANYLATE CYCLASE DGCP"/>
    <property type="match status" value="1"/>
</dbReference>
<dbReference type="InterPro" id="IPR006189">
    <property type="entry name" value="CHASE_dom"/>
</dbReference>
<accession>A0ABW3KLP4</accession>
<dbReference type="SMART" id="SM00086">
    <property type="entry name" value="PAC"/>
    <property type="match status" value="2"/>
</dbReference>
<feature type="coiled-coil region" evidence="5">
    <location>
        <begin position="346"/>
        <end position="373"/>
    </location>
</feature>
<dbReference type="InterPro" id="IPR000160">
    <property type="entry name" value="GGDEF_dom"/>
</dbReference>
<feature type="domain" description="GGDEF" evidence="11">
    <location>
        <begin position="655"/>
        <end position="789"/>
    </location>
</feature>
<dbReference type="InterPro" id="IPR035965">
    <property type="entry name" value="PAS-like_dom_sf"/>
</dbReference>
<dbReference type="NCBIfam" id="TIGR00229">
    <property type="entry name" value="sensory_box"/>
    <property type="match status" value="2"/>
</dbReference>
<evidence type="ECO:0000256" key="5">
    <source>
        <dbReference type="SAM" id="Coils"/>
    </source>
</evidence>
<name>A0ABW3KLP4_9GAMM</name>
<dbReference type="InterPro" id="IPR052155">
    <property type="entry name" value="Biofilm_reg_signaling"/>
</dbReference>
<gene>
    <name evidence="12" type="ORF">ACFQ1C_12230</name>
</gene>
<dbReference type="Gene3D" id="3.30.70.270">
    <property type="match status" value="1"/>
</dbReference>
<dbReference type="PANTHER" id="PTHR44757:SF2">
    <property type="entry name" value="BIOFILM ARCHITECTURE MAINTENANCE PROTEIN MBAA"/>
    <property type="match status" value="1"/>
</dbReference>
<dbReference type="InterPro" id="IPR043128">
    <property type="entry name" value="Rev_trsase/Diguanyl_cyclase"/>
</dbReference>
<dbReference type="Pfam" id="PF08448">
    <property type="entry name" value="PAS_4"/>
    <property type="match status" value="1"/>
</dbReference>
<dbReference type="Gene3D" id="3.30.450.350">
    <property type="entry name" value="CHASE domain"/>
    <property type="match status" value="1"/>
</dbReference>
<dbReference type="Gene3D" id="3.20.20.450">
    <property type="entry name" value="EAL domain"/>
    <property type="match status" value="1"/>
</dbReference>
<keyword evidence="3 6" id="KW-1133">Transmembrane helix</keyword>
<dbReference type="PROSITE" id="PS50887">
    <property type="entry name" value="GGDEF"/>
    <property type="match status" value="1"/>
</dbReference>
<dbReference type="SMART" id="SM00091">
    <property type="entry name" value="PAS"/>
    <property type="match status" value="2"/>
</dbReference>
<evidence type="ECO:0000256" key="1">
    <source>
        <dbReference type="ARBA" id="ARBA00004370"/>
    </source>
</evidence>
<evidence type="ECO:0000259" key="7">
    <source>
        <dbReference type="PROSITE" id="PS50112"/>
    </source>
</evidence>
<evidence type="ECO:0000256" key="2">
    <source>
        <dbReference type="ARBA" id="ARBA00022692"/>
    </source>
</evidence>
<evidence type="ECO:0000256" key="6">
    <source>
        <dbReference type="SAM" id="Phobius"/>
    </source>
</evidence>
<evidence type="ECO:0000313" key="12">
    <source>
        <dbReference type="EMBL" id="MFD1008921.1"/>
    </source>
</evidence>
<dbReference type="SMART" id="SM01079">
    <property type="entry name" value="CHASE"/>
    <property type="match status" value="1"/>
</dbReference>
<feature type="domain" description="CHASE" evidence="9">
    <location>
        <begin position="134"/>
        <end position="299"/>
    </location>
</feature>
<feature type="transmembrane region" description="Helical" evidence="6">
    <location>
        <begin position="314"/>
        <end position="332"/>
    </location>
</feature>
<dbReference type="PROSITE" id="PS50112">
    <property type="entry name" value="PAS"/>
    <property type="match status" value="1"/>
</dbReference>
<protein>
    <submittedName>
        <fullName evidence="12">EAL domain-containing protein</fullName>
    </submittedName>
</protein>
<keyword evidence="5" id="KW-0175">Coiled coil</keyword>
<sequence>MIMIQHYAAKLSRLAWLIAISGLLLTIFASLQVKMLNQSNAIKNFAFTADQIAIKIEERLAAYALVLRGGAGLFDASGSVTRQEWTQYVKKLQVSQAVSGISGMGVITLMSAENLEDHIAEIRSEGLADYQVWPAGNRDRYSSILFISPATGNNLRVLGYDMLSEPVRRAAMLKAAKTGKATLSGRVDLKIANNNNIQAGTLMFVPLYQKGALVNTVEQRQQALIGWTYCAYRMDDLMQDILADWSRHQEEVIELRVYDGNNDIQQLLYVNHERYNNLPANTLQQQRIINFNDRQWLLIFDHLQPGQLLNNTSSWMTALIGFALTILLFFLFQSISGTRTRALALAKKLTKRINQREQQFEKLLNRLRAVTSRIPGMVYEYRLYPDGRACFPYASEGIHQIYRVSHQQVQEDGTLVQELIHPADLAEVLSSTQHSAETLEPWRHEYRVIFADGTQRWLFGDSQPHKEADGSISWYGMMTDITDRKQTELALKAANQQTQRFKEALDHVPACIFMKDTHSRYIYANRTTLKLFNCTAQELLGHQGTPFFSKEELRRYQQVDSYVLSGEQIQSEFEASHQDGKKVTFLEVKTPIYDGSESKTAVGLLGIATDITQLKANEQKLERLAHYDPLTQLPNRVLLADRLQQAMLQARRRQQSLAVVYLDLDGFKQINDSYGHTAGDQLLMTVTARMKNEIREGDTLSRLGGDEFVAILLDLADLADSAPLLNRLLQAASRPIQLGRHRLQVSASLGVTFYPQAEDLESEQLIRQADQAMYQAKLAGKNRYYLFDAEQDRNMRSHHESLEHISEALKADQFVLYYQPKVNMRTGKVLGVEALIRWQHPEQGLLAPAHFLPVIEDHPLAVNVGNWVLDTALQQIRNWQQQGVSLLVSVNICARQLQQPDFVHLLERLLQSYPDISAELLELEILETSTLGDLAQISNTLEACRALGVSISLDDFGTGYSSLTYLKRLPTNVIKIDQSFIRDILQDSEDLAILDGVLSLAGAFGRKVIAEGVETLQHGDTLLRIGCDIAQGYGIAKPMPAANILTWVATWQPEPHWADLRRLSREKLPLLYASIEHNTWFEDIANTLHNHSKHWPQLDIEQGYLNHWLASQPAISPERLATQYRLHHQIRDLALELKEAHQAGQASTGLDKLDALFALRDQLFHELEDCMNE</sequence>
<dbReference type="Pfam" id="PF00563">
    <property type="entry name" value="EAL"/>
    <property type="match status" value="1"/>
</dbReference>
<dbReference type="Pfam" id="PF08447">
    <property type="entry name" value="PAS_3"/>
    <property type="match status" value="1"/>
</dbReference>
<dbReference type="Pfam" id="PF00990">
    <property type="entry name" value="GGDEF"/>
    <property type="match status" value="1"/>
</dbReference>
<keyword evidence="13" id="KW-1185">Reference proteome</keyword>
<dbReference type="InterPro" id="IPR029787">
    <property type="entry name" value="Nucleotide_cyclase"/>
</dbReference>
<proteinExistence type="predicted"/>
<dbReference type="RefSeq" id="WP_379558897.1">
    <property type="nucleotide sequence ID" value="NZ_JBHTJS010000046.1"/>
</dbReference>
<dbReference type="Proteomes" id="UP001597048">
    <property type="component" value="Unassembled WGS sequence"/>
</dbReference>
<dbReference type="InterPro" id="IPR001633">
    <property type="entry name" value="EAL_dom"/>
</dbReference>
<dbReference type="SUPFAM" id="SSF141868">
    <property type="entry name" value="EAL domain-like"/>
    <property type="match status" value="1"/>
</dbReference>
<dbReference type="PROSITE" id="PS50839">
    <property type="entry name" value="CHASE"/>
    <property type="match status" value="1"/>
</dbReference>
<dbReference type="PROSITE" id="PS50883">
    <property type="entry name" value="EAL"/>
    <property type="match status" value="1"/>
</dbReference>
<evidence type="ECO:0000259" key="11">
    <source>
        <dbReference type="PROSITE" id="PS50887"/>
    </source>
</evidence>
<keyword evidence="4 6" id="KW-0472">Membrane</keyword>
<dbReference type="InterPro" id="IPR000014">
    <property type="entry name" value="PAS"/>
</dbReference>
<comment type="subcellular location">
    <subcellularLocation>
        <location evidence="1">Membrane</location>
    </subcellularLocation>
</comment>
<dbReference type="SMART" id="SM00267">
    <property type="entry name" value="GGDEF"/>
    <property type="match status" value="1"/>
</dbReference>
<dbReference type="InterPro" id="IPR013655">
    <property type="entry name" value="PAS_fold_3"/>
</dbReference>
<dbReference type="EMBL" id="JBHTJS010000046">
    <property type="protein sequence ID" value="MFD1008921.1"/>
    <property type="molecule type" value="Genomic_DNA"/>
</dbReference>
<evidence type="ECO:0000259" key="8">
    <source>
        <dbReference type="PROSITE" id="PS50113"/>
    </source>
</evidence>
<evidence type="ECO:0000256" key="4">
    <source>
        <dbReference type="ARBA" id="ARBA00023136"/>
    </source>
</evidence>
<feature type="domain" description="EAL" evidence="10">
    <location>
        <begin position="798"/>
        <end position="1052"/>
    </location>
</feature>
<dbReference type="CDD" id="cd01948">
    <property type="entry name" value="EAL"/>
    <property type="match status" value="1"/>
</dbReference>
<evidence type="ECO:0000259" key="9">
    <source>
        <dbReference type="PROSITE" id="PS50839"/>
    </source>
</evidence>
<dbReference type="CDD" id="cd01949">
    <property type="entry name" value="GGDEF"/>
    <property type="match status" value="1"/>
</dbReference>
<evidence type="ECO:0000256" key="3">
    <source>
        <dbReference type="ARBA" id="ARBA00022989"/>
    </source>
</evidence>
<dbReference type="PROSITE" id="PS50113">
    <property type="entry name" value="PAC"/>
    <property type="match status" value="2"/>
</dbReference>
<dbReference type="NCBIfam" id="TIGR00254">
    <property type="entry name" value="GGDEF"/>
    <property type="match status" value="1"/>
</dbReference>
<dbReference type="InterPro" id="IPR042240">
    <property type="entry name" value="CHASE_sf"/>
</dbReference>
<dbReference type="InterPro" id="IPR001610">
    <property type="entry name" value="PAC"/>
</dbReference>